<dbReference type="Proteomes" id="UP001165121">
    <property type="component" value="Unassembled WGS sequence"/>
</dbReference>
<evidence type="ECO:0000313" key="6">
    <source>
        <dbReference type="EMBL" id="GMF44737.1"/>
    </source>
</evidence>
<dbReference type="GO" id="GO:0060090">
    <property type="term" value="F:molecular adaptor activity"/>
    <property type="evidence" value="ECO:0007669"/>
    <property type="project" value="TreeGrafter"/>
</dbReference>
<dbReference type="EMBL" id="BSXT01001726">
    <property type="protein sequence ID" value="GMF44737.1"/>
    <property type="molecule type" value="Genomic_DNA"/>
</dbReference>
<feature type="region of interest" description="Disordered" evidence="4">
    <location>
        <begin position="276"/>
        <end position="301"/>
    </location>
</feature>
<feature type="repeat" description="TPR" evidence="3">
    <location>
        <begin position="235"/>
        <end position="268"/>
    </location>
</feature>
<dbReference type="GO" id="GO:0016020">
    <property type="term" value="C:membrane"/>
    <property type="evidence" value="ECO:0007669"/>
    <property type="project" value="TreeGrafter"/>
</dbReference>
<dbReference type="GO" id="GO:0003684">
    <property type="term" value="F:damaged DNA binding"/>
    <property type="evidence" value="ECO:0007669"/>
    <property type="project" value="InterPro"/>
</dbReference>
<gene>
    <name evidence="6" type="ORF">Pfra01_001572600</name>
</gene>
<name>A0A9W6XSV8_9STRA</name>
<dbReference type="SUPFAM" id="SSF48452">
    <property type="entry name" value="TPR-like"/>
    <property type="match status" value="1"/>
</dbReference>
<keyword evidence="1" id="KW-0677">Repeat</keyword>
<dbReference type="Pfam" id="PF13181">
    <property type="entry name" value="TPR_8"/>
    <property type="match status" value="1"/>
</dbReference>
<protein>
    <submittedName>
        <fullName evidence="6">Unnamed protein product</fullName>
    </submittedName>
</protein>
<evidence type="ECO:0000256" key="4">
    <source>
        <dbReference type="SAM" id="MobiDB-lite"/>
    </source>
</evidence>
<dbReference type="InterPro" id="IPR036353">
    <property type="entry name" value="XPC-bd_sf"/>
</dbReference>
<dbReference type="OrthoDB" id="2423701at2759"/>
<dbReference type="SUPFAM" id="SSF101238">
    <property type="entry name" value="XPC-binding domain"/>
    <property type="match status" value="1"/>
</dbReference>
<dbReference type="Gene3D" id="1.10.260.100">
    <property type="match status" value="1"/>
</dbReference>
<proteinExistence type="predicted"/>
<feature type="compositionally biased region" description="Low complexity" evidence="4">
    <location>
        <begin position="286"/>
        <end position="297"/>
    </location>
</feature>
<keyword evidence="7" id="KW-1185">Reference proteome</keyword>
<dbReference type="InterPro" id="IPR011990">
    <property type="entry name" value="TPR-like_helical_dom_sf"/>
</dbReference>
<comment type="caution">
    <text evidence="6">The sequence shown here is derived from an EMBL/GenBank/DDBJ whole genome shotgun (WGS) entry which is preliminary data.</text>
</comment>
<evidence type="ECO:0000256" key="2">
    <source>
        <dbReference type="ARBA" id="ARBA00022803"/>
    </source>
</evidence>
<dbReference type="InterPro" id="IPR006636">
    <property type="entry name" value="STI1_HS-bd"/>
</dbReference>
<dbReference type="Gene3D" id="1.25.40.10">
    <property type="entry name" value="Tetratricopeptide repeat domain"/>
    <property type="match status" value="1"/>
</dbReference>
<dbReference type="GO" id="GO:0006620">
    <property type="term" value="P:post-translational protein targeting to endoplasmic reticulum membrane"/>
    <property type="evidence" value="ECO:0007669"/>
    <property type="project" value="TreeGrafter"/>
</dbReference>
<dbReference type="InterPro" id="IPR019734">
    <property type="entry name" value="TPR_rpt"/>
</dbReference>
<dbReference type="PANTHER" id="PTHR45831">
    <property type="entry name" value="LD24721P"/>
    <property type="match status" value="1"/>
</dbReference>
<sequence length="437" mass="46729">MDEASRATLFNALAWVDALKTREGVDAQQVDAALSRLTEAFGVDVRDVEQKRQLAVNGEASFDEIFAAGLKALKLETGTPGQAQEAAVDDDPVVQKRAWAAVFFSDPELWKKWVAKLEAKGFFKGAATGSSEHAARTTKALAKFKEKFGDVKPELSKEEKEAKAEEVKAQGNAALSRQDYDEAAKLYREALQLSPNGPSSHIYHSNLAAALTYLGKYSEVIDHCEQSIALKPSYVKAYSRMGGAQVQLKDFDGAIDTFRRGLEVDSTNAACRDGLAEAERKRRQVSTPAASASTASAGGAGGMPDLSNLASMLGGGGGGLADLMNNPQMMQMAQSMMQNPQMMQMAQNMMQNPDMLNNFMGNMGGGGGGTAPGADAGGMPDMSGLMNSPELVAARSDPDLQDFFRDVDSEGPSAAMRHMSNPKVSQLMQSVMSRMRG</sequence>
<dbReference type="GO" id="GO:0072380">
    <property type="term" value="C:TRC complex"/>
    <property type="evidence" value="ECO:0007669"/>
    <property type="project" value="TreeGrafter"/>
</dbReference>
<organism evidence="6 7">
    <name type="scientific">Phytophthora fragariaefolia</name>
    <dbReference type="NCBI Taxonomy" id="1490495"/>
    <lineage>
        <taxon>Eukaryota</taxon>
        <taxon>Sar</taxon>
        <taxon>Stramenopiles</taxon>
        <taxon>Oomycota</taxon>
        <taxon>Peronosporomycetes</taxon>
        <taxon>Peronosporales</taxon>
        <taxon>Peronosporaceae</taxon>
        <taxon>Phytophthora</taxon>
    </lineage>
</organism>
<evidence type="ECO:0000256" key="3">
    <source>
        <dbReference type="PROSITE-ProRule" id="PRU00339"/>
    </source>
</evidence>
<reference evidence="6" key="1">
    <citation type="submission" date="2023-04" db="EMBL/GenBank/DDBJ databases">
        <title>Phytophthora fragariaefolia NBRC 109709.</title>
        <authorList>
            <person name="Ichikawa N."/>
            <person name="Sato H."/>
            <person name="Tonouchi N."/>
        </authorList>
    </citation>
    <scope>NUCLEOTIDE SEQUENCE</scope>
    <source>
        <strain evidence="6">NBRC 109709</strain>
    </source>
</reference>
<dbReference type="PANTHER" id="PTHR45831:SF2">
    <property type="entry name" value="LD24721P"/>
    <property type="match status" value="1"/>
</dbReference>
<feature type="domain" description="STI1" evidence="5">
    <location>
        <begin position="317"/>
        <end position="359"/>
    </location>
</feature>
<dbReference type="SMART" id="SM00028">
    <property type="entry name" value="TPR"/>
    <property type="match status" value="3"/>
</dbReference>
<dbReference type="AlphaFoldDB" id="A0A9W6XSV8"/>
<dbReference type="GO" id="GO:0043161">
    <property type="term" value="P:proteasome-mediated ubiquitin-dependent protein catabolic process"/>
    <property type="evidence" value="ECO:0007669"/>
    <property type="project" value="InterPro"/>
</dbReference>
<feature type="domain" description="STI1" evidence="5">
    <location>
        <begin position="388"/>
        <end position="428"/>
    </location>
</feature>
<dbReference type="Pfam" id="PF07719">
    <property type="entry name" value="TPR_2"/>
    <property type="match status" value="1"/>
</dbReference>
<dbReference type="GO" id="GO:0006289">
    <property type="term" value="P:nucleotide-excision repair"/>
    <property type="evidence" value="ECO:0007669"/>
    <property type="project" value="InterPro"/>
</dbReference>
<dbReference type="InterPro" id="IPR013105">
    <property type="entry name" value="TPR_2"/>
</dbReference>
<feature type="repeat" description="TPR" evidence="3">
    <location>
        <begin position="164"/>
        <end position="197"/>
    </location>
</feature>
<evidence type="ECO:0000256" key="1">
    <source>
        <dbReference type="ARBA" id="ARBA00022737"/>
    </source>
</evidence>
<evidence type="ECO:0000313" key="7">
    <source>
        <dbReference type="Proteomes" id="UP001165121"/>
    </source>
</evidence>
<dbReference type="PROSITE" id="PS50005">
    <property type="entry name" value="TPR"/>
    <property type="match status" value="2"/>
</dbReference>
<dbReference type="InterPro" id="IPR047150">
    <property type="entry name" value="SGT"/>
</dbReference>
<dbReference type="SMART" id="SM00727">
    <property type="entry name" value="STI1"/>
    <property type="match status" value="2"/>
</dbReference>
<accession>A0A9W6XSV8</accession>
<keyword evidence="2 3" id="KW-0802">TPR repeat</keyword>
<evidence type="ECO:0000259" key="5">
    <source>
        <dbReference type="SMART" id="SM00727"/>
    </source>
</evidence>